<organism evidence="3 4">
    <name type="scientific">Methylopila jiangsuensis</name>
    <dbReference type="NCBI Taxonomy" id="586230"/>
    <lineage>
        <taxon>Bacteria</taxon>
        <taxon>Pseudomonadati</taxon>
        <taxon>Pseudomonadota</taxon>
        <taxon>Alphaproteobacteria</taxon>
        <taxon>Hyphomicrobiales</taxon>
        <taxon>Methylopilaceae</taxon>
        <taxon>Methylopila</taxon>
    </lineage>
</organism>
<name>A0A9W6N2C6_9HYPH</name>
<sequence>MNKDRMEGVAKQIKGRLQQALGRMAGDDKLVLRGRANQIAGEAEAGIARALAAGRSWTGRRRLGV</sequence>
<feature type="domain" description="CsbD-like" evidence="2">
    <location>
        <begin position="4"/>
        <end position="48"/>
    </location>
</feature>
<dbReference type="Gene3D" id="1.10.1470.10">
    <property type="entry name" value="YjbJ"/>
    <property type="match status" value="1"/>
</dbReference>
<evidence type="ECO:0000313" key="3">
    <source>
        <dbReference type="EMBL" id="GLK75145.1"/>
    </source>
</evidence>
<dbReference type="InterPro" id="IPR008462">
    <property type="entry name" value="CsbD"/>
</dbReference>
<comment type="caution">
    <text evidence="3">The sequence shown here is derived from an EMBL/GenBank/DDBJ whole genome shotgun (WGS) entry which is preliminary data.</text>
</comment>
<evidence type="ECO:0000256" key="1">
    <source>
        <dbReference type="ARBA" id="ARBA00009129"/>
    </source>
</evidence>
<evidence type="ECO:0000313" key="4">
    <source>
        <dbReference type="Proteomes" id="UP001143364"/>
    </source>
</evidence>
<accession>A0A9W6N2C6</accession>
<gene>
    <name evidence="3" type="ORF">GCM10008171_03990</name>
</gene>
<dbReference type="AlphaFoldDB" id="A0A9W6N2C6"/>
<dbReference type="EMBL" id="BSFK01000005">
    <property type="protein sequence ID" value="GLK75145.1"/>
    <property type="molecule type" value="Genomic_DNA"/>
</dbReference>
<comment type="similarity">
    <text evidence="1">Belongs to the UPF0337 (CsbD) family.</text>
</comment>
<reference evidence="3" key="1">
    <citation type="journal article" date="2014" name="Int. J. Syst. Evol. Microbiol.">
        <title>Complete genome sequence of Corynebacterium casei LMG S-19264T (=DSM 44701T), isolated from a smear-ripened cheese.</title>
        <authorList>
            <consortium name="US DOE Joint Genome Institute (JGI-PGF)"/>
            <person name="Walter F."/>
            <person name="Albersmeier A."/>
            <person name="Kalinowski J."/>
            <person name="Ruckert C."/>
        </authorList>
    </citation>
    <scope>NUCLEOTIDE SEQUENCE</scope>
    <source>
        <strain evidence="3">VKM B-2555</strain>
    </source>
</reference>
<dbReference type="RefSeq" id="WP_271203115.1">
    <property type="nucleotide sequence ID" value="NZ_BSFK01000005.1"/>
</dbReference>
<keyword evidence="4" id="KW-1185">Reference proteome</keyword>
<protein>
    <recommendedName>
        <fullName evidence="2">CsbD-like domain-containing protein</fullName>
    </recommendedName>
</protein>
<proteinExistence type="inferred from homology"/>
<dbReference type="Proteomes" id="UP001143364">
    <property type="component" value="Unassembled WGS sequence"/>
</dbReference>
<dbReference type="InterPro" id="IPR036629">
    <property type="entry name" value="YjbJ_sf"/>
</dbReference>
<evidence type="ECO:0000259" key="2">
    <source>
        <dbReference type="Pfam" id="PF05532"/>
    </source>
</evidence>
<reference evidence="3" key="2">
    <citation type="submission" date="2023-01" db="EMBL/GenBank/DDBJ databases">
        <authorList>
            <person name="Sun Q."/>
            <person name="Evtushenko L."/>
        </authorList>
    </citation>
    <scope>NUCLEOTIDE SEQUENCE</scope>
    <source>
        <strain evidence="3">VKM B-2555</strain>
    </source>
</reference>
<dbReference type="SUPFAM" id="SSF69047">
    <property type="entry name" value="Hypothetical protein YjbJ"/>
    <property type="match status" value="1"/>
</dbReference>
<dbReference type="Pfam" id="PF05532">
    <property type="entry name" value="CsbD"/>
    <property type="match status" value="1"/>
</dbReference>